<reference evidence="3" key="1">
    <citation type="journal article" date="2019" name="Int. J. Syst. Evol. Microbiol.">
        <title>The Global Catalogue of Microorganisms (GCM) 10K type strain sequencing project: providing services to taxonomists for standard genome sequencing and annotation.</title>
        <authorList>
            <consortium name="The Broad Institute Genomics Platform"/>
            <consortium name="The Broad Institute Genome Sequencing Center for Infectious Disease"/>
            <person name="Wu L."/>
            <person name="Ma J."/>
        </authorList>
    </citation>
    <scope>NUCLEOTIDE SEQUENCE [LARGE SCALE GENOMIC DNA]</scope>
    <source>
        <strain evidence="3">JCM 14560</strain>
    </source>
</reference>
<comment type="caution">
    <text evidence="2">The sequence shown here is derived from an EMBL/GenBank/DDBJ whole genome shotgun (WGS) entry which is preliminary data.</text>
</comment>
<dbReference type="Proteomes" id="UP001422759">
    <property type="component" value="Unassembled WGS sequence"/>
</dbReference>
<evidence type="ECO:0000256" key="1">
    <source>
        <dbReference type="SAM" id="MobiDB-lite"/>
    </source>
</evidence>
<evidence type="ECO:0000313" key="2">
    <source>
        <dbReference type="EMBL" id="GAA2137810.1"/>
    </source>
</evidence>
<feature type="compositionally biased region" description="Basic and acidic residues" evidence="1">
    <location>
        <begin position="9"/>
        <end position="18"/>
    </location>
</feature>
<proteinExistence type="predicted"/>
<gene>
    <name evidence="2" type="ORF">GCM10009760_18620</name>
</gene>
<dbReference type="InterPro" id="IPR057972">
    <property type="entry name" value="Terminase_7"/>
</dbReference>
<accession>A0ABP5KV35</accession>
<protein>
    <recommendedName>
        <fullName evidence="4">P27 family phage terminase small subunit</fullName>
    </recommendedName>
</protein>
<dbReference type="RefSeq" id="WP_344462773.1">
    <property type="nucleotide sequence ID" value="NZ_BAAANT010000008.1"/>
</dbReference>
<organism evidence="2 3">
    <name type="scientific">Kitasatospora kazusensis</name>
    <dbReference type="NCBI Taxonomy" id="407974"/>
    <lineage>
        <taxon>Bacteria</taxon>
        <taxon>Bacillati</taxon>
        <taxon>Actinomycetota</taxon>
        <taxon>Actinomycetes</taxon>
        <taxon>Kitasatosporales</taxon>
        <taxon>Streptomycetaceae</taxon>
        <taxon>Kitasatospora</taxon>
    </lineage>
</organism>
<dbReference type="Pfam" id="PF25673">
    <property type="entry name" value="Terminase_7"/>
    <property type="match status" value="1"/>
</dbReference>
<evidence type="ECO:0000313" key="3">
    <source>
        <dbReference type="Proteomes" id="UP001422759"/>
    </source>
</evidence>
<name>A0ABP5KV35_9ACTN</name>
<feature type="region of interest" description="Disordered" evidence="1">
    <location>
        <begin position="1"/>
        <end position="28"/>
    </location>
</feature>
<dbReference type="EMBL" id="BAAANT010000008">
    <property type="protein sequence ID" value="GAA2137810.1"/>
    <property type="molecule type" value="Genomic_DNA"/>
</dbReference>
<evidence type="ECO:0008006" key="4">
    <source>
        <dbReference type="Google" id="ProtNLM"/>
    </source>
</evidence>
<keyword evidence="3" id="KW-1185">Reference proteome</keyword>
<sequence>MPGPLPKPAEQRQRRNARDLGAVSAPTGAIPDPPVLGADALAAWCSYWGDVVAGVVRPADTSLAVRWARNLDRYHRILSLADAEPVTIGSTGQPKANPLYDLAYKIEASVRADEAQLGIGPLARLRLGVKLAEAQTSLADLAADIDAEGVSADDDPRSLLTG</sequence>